<dbReference type="PROSITE" id="PS00678">
    <property type="entry name" value="WD_REPEATS_1"/>
    <property type="match status" value="2"/>
</dbReference>
<dbReference type="AlphaFoldDB" id="A0A8C2T4B1"/>
<proteinExistence type="inferred from homology"/>
<evidence type="ECO:0000256" key="1">
    <source>
        <dbReference type="ARBA" id="ARBA00004123"/>
    </source>
</evidence>
<dbReference type="InterPro" id="IPR001680">
    <property type="entry name" value="WD40_rpt"/>
</dbReference>
<gene>
    <name evidence="18" type="primary">DTL</name>
</gene>
<dbReference type="GO" id="GO:0031465">
    <property type="term" value="C:Cul4B-RING E3 ubiquitin ligase complex"/>
    <property type="evidence" value="ECO:0007669"/>
    <property type="project" value="Ensembl"/>
</dbReference>
<sequence>MGPHKSRVERDNHLPIPADHPSPDGAQDPICFPGCQSALLAHCLCATESSCTADPARFGTGHTEKLNLRHSLSSQMGLAELGHSFICYDSEGTYTELPLAELKHGTHPTLNTSASFRKAELMRMGNGYFWKSRGKRTTASHCSPSLPDRRPAQSTTTLTATAAPTGPLSTPHPRAPPSRSSPLSSSMRAELASSSCSPYPASARNDFPAAAIANPAAAQRACAATLPPHRPCGARALLYARQQPFPPRLSSADQSERREGGAARHGLSNEGVEVRLAGRSVAGVWWRSARSRPCCAARCSAVPPGTVSTASTVSTELTGTGGCRTGSPHGSWERGVRPTGPSLPRSRWPVQSRSACLVSGQSSPLPLQHLLDGYRCSREDDHLSYGEIGMPVPPFGCSFSSAPNFEHILAVANEEGFVRLYDTEAQNTTKVIFKEWQAHSNAVFDLAWVPGEHRIVTASGDQTAKVWDVRAGELLGICKGHQCSLKSVAFSRFEKAVFCTGGRDGNIMVWDTRCNKKDGFYRQVNQISGAHNVVDKQTPSKLRKKRQNTRGLAPLVDFQQSVTVVLLQDEHTLISAGAVDGVIKVWDLRKNYAAYRQDPVPLKSFFYPGTSTRKLGYSSLVLDSTGANLFANCTDDSIYMFNMTGAKTFPVAVFSGHQNSTFYIKSSISPDDQFLVSGSSDCNAYIWKVSEPSLPPRILVGHAQEVTSIAWCPSDFTKIATCSDDNTVRIWRLQPHPEEEKSVSSKAMLVGWVTQKKSEEQHGAARSASPQNTPAKAFSVGNPCASSPRPAACAPSYSGDLPLSTNTPTISLKTQMASVCTPAKLSGVSPRASPKLAPSSKMSIKHWIARTPCSSPEVGKKTPSPRKALAEVTQSLLETSSTPKAQHLQAEKRAKRRLDCSKEDEAGQKCLQACSCVTELDHVAKKSKLNLCHLAAGQRACDEGSLNLADLDNEHEDKSHSPKELSFPGNHVNPSGTSTPPLVLQSPGERHSDVVDKENSSPERRNWLSALGERLRTGKAGSPPSSYNSSAKRQEAAVATTSPKAAVTTPVSMRKICTYFHRKPQN</sequence>
<dbReference type="GO" id="GO:0030674">
    <property type="term" value="F:protein-macromolecule adaptor activity"/>
    <property type="evidence" value="ECO:0007669"/>
    <property type="project" value="TreeGrafter"/>
</dbReference>
<dbReference type="GO" id="GO:0004842">
    <property type="term" value="F:ubiquitin-protein transferase activity"/>
    <property type="evidence" value="ECO:0007669"/>
    <property type="project" value="Ensembl"/>
</dbReference>
<dbReference type="FunFam" id="2.130.10.10:FF:000447">
    <property type="entry name" value="Denticleless protein homolog B"/>
    <property type="match status" value="1"/>
</dbReference>
<dbReference type="Ensembl" id="ENSCJPT00005012685.1">
    <property type="protein sequence ID" value="ENSCJPP00005008343.1"/>
    <property type="gene ID" value="ENSCJPG00005007484.1"/>
</dbReference>
<dbReference type="InterPro" id="IPR036322">
    <property type="entry name" value="WD40_repeat_dom_sf"/>
</dbReference>
<feature type="region of interest" description="Disordered" evidence="17">
    <location>
        <begin position="953"/>
        <end position="1046"/>
    </location>
</feature>
<dbReference type="Gene3D" id="2.130.10.10">
    <property type="entry name" value="YVTN repeat-like/Quinoprotein amine dehydrogenase"/>
    <property type="match status" value="2"/>
</dbReference>
<evidence type="ECO:0000256" key="2">
    <source>
        <dbReference type="ARBA" id="ARBA00004286"/>
    </source>
</evidence>
<dbReference type="GeneTree" id="ENSGT00530000064210"/>
<dbReference type="FunFam" id="2.130.10.10:FF:000171">
    <property type="entry name" value="denticleless protein homolog isoform X1"/>
    <property type="match status" value="1"/>
</dbReference>
<keyword evidence="8" id="KW-0235">DNA replication</keyword>
<evidence type="ECO:0000256" key="7">
    <source>
        <dbReference type="ARBA" id="ARBA00022574"/>
    </source>
</evidence>
<evidence type="ECO:0000256" key="14">
    <source>
        <dbReference type="ARBA" id="ARBA00023242"/>
    </source>
</evidence>
<evidence type="ECO:0000313" key="19">
    <source>
        <dbReference type="Proteomes" id="UP000694412"/>
    </source>
</evidence>
<dbReference type="PROSITE" id="PS50294">
    <property type="entry name" value="WD_REPEATS_REGION"/>
    <property type="match status" value="2"/>
</dbReference>
<dbReference type="GO" id="GO:0005654">
    <property type="term" value="C:nucleoplasm"/>
    <property type="evidence" value="ECO:0007669"/>
    <property type="project" value="Ensembl"/>
</dbReference>
<evidence type="ECO:0000256" key="5">
    <source>
        <dbReference type="ARBA" id="ARBA00022454"/>
    </source>
</evidence>
<evidence type="ECO:0000256" key="15">
    <source>
        <dbReference type="ARBA" id="ARBA00038344"/>
    </source>
</evidence>
<dbReference type="PANTHER" id="PTHR22852">
    <property type="entry name" value="LETHAL 2 DENTICLELESS PROTEIN RETINOIC ACID-REGULATED NUCLEAR MATRIX-ASSOCIATED PROTEIN"/>
    <property type="match status" value="1"/>
</dbReference>
<dbReference type="InterPro" id="IPR020472">
    <property type="entry name" value="WD40_PAC1"/>
</dbReference>
<feature type="compositionally biased region" description="Basic and acidic residues" evidence="17">
    <location>
        <begin position="988"/>
        <end position="1006"/>
    </location>
</feature>
<dbReference type="PRINTS" id="PR00320">
    <property type="entry name" value="GPROTEINBRPT"/>
</dbReference>
<evidence type="ECO:0000256" key="4">
    <source>
        <dbReference type="ARBA" id="ARBA00004906"/>
    </source>
</evidence>
<evidence type="ECO:0000313" key="18">
    <source>
        <dbReference type="Ensembl" id="ENSCJPP00005008343.1"/>
    </source>
</evidence>
<feature type="repeat" description="WD" evidence="16">
    <location>
        <begin position="436"/>
        <end position="477"/>
    </location>
</feature>
<feature type="repeat" description="WD" evidence="16">
    <location>
        <begin position="555"/>
        <end position="596"/>
    </location>
</feature>
<evidence type="ECO:0000256" key="16">
    <source>
        <dbReference type="PROSITE-ProRule" id="PRU00221"/>
    </source>
</evidence>
<feature type="repeat" description="WD" evidence="16">
    <location>
        <begin position="699"/>
        <end position="734"/>
    </location>
</feature>
<evidence type="ECO:0000256" key="3">
    <source>
        <dbReference type="ARBA" id="ARBA00004300"/>
    </source>
</evidence>
<organism evidence="18 19">
    <name type="scientific">Coturnix japonica</name>
    <name type="common">Japanese quail</name>
    <name type="synonym">Coturnix coturnix japonica</name>
    <dbReference type="NCBI Taxonomy" id="93934"/>
    <lineage>
        <taxon>Eukaryota</taxon>
        <taxon>Metazoa</taxon>
        <taxon>Chordata</taxon>
        <taxon>Craniata</taxon>
        <taxon>Vertebrata</taxon>
        <taxon>Euteleostomi</taxon>
        <taxon>Archelosauria</taxon>
        <taxon>Archosauria</taxon>
        <taxon>Dinosauria</taxon>
        <taxon>Saurischia</taxon>
        <taxon>Theropoda</taxon>
        <taxon>Coelurosauria</taxon>
        <taxon>Aves</taxon>
        <taxon>Neognathae</taxon>
        <taxon>Galloanserae</taxon>
        <taxon>Galliformes</taxon>
        <taxon>Phasianidae</taxon>
        <taxon>Perdicinae</taxon>
        <taxon>Coturnix</taxon>
    </lineage>
</organism>
<evidence type="ECO:0000256" key="11">
    <source>
        <dbReference type="ARBA" id="ARBA00022786"/>
    </source>
</evidence>
<dbReference type="GO" id="GO:0005730">
    <property type="term" value="C:nucleolus"/>
    <property type="evidence" value="ECO:0007669"/>
    <property type="project" value="Ensembl"/>
</dbReference>
<dbReference type="PROSITE" id="PS50082">
    <property type="entry name" value="WD_REPEATS_2"/>
    <property type="match status" value="4"/>
</dbReference>
<dbReference type="GO" id="GO:0006260">
    <property type="term" value="P:DNA replication"/>
    <property type="evidence" value="ECO:0007669"/>
    <property type="project" value="UniProtKB-KW"/>
</dbReference>
<dbReference type="GO" id="GO:0019985">
    <property type="term" value="P:translesion synthesis"/>
    <property type="evidence" value="ECO:0007669"/>
    <property type="project" value="Ensembl"/>
</dbReference>
<evidence type="ECO:0000256" key="10">
    <source>
        <dbReference type="ARBA" id="ARBA00022763"/>
    </source>
</evidence>
<feature type="compositionally biased region" description="Low complexity" evidence="17">
    <location>
        <begin position="152"/>
        <end position="189"/>
    </location>
</feature>
<evidence type="ECO:0000256" key="13">
    <source>
        <dbReference type="ARBA" id="ARBA00023212"/>
    </source>
</evidence>
<evidence type="ECO:0000256" key="8">
    <source>
        <dbReference type="ARBA" id="ARBA00022705"/>
    </source>
</evidence>
<keyword evidence="19" id="KW-1185">Reference proteome</keyword>
<reference evidence="18" key="1">
    <citation type="submission" date="2015-11" db="EMBL/GenBank/DDBJ databases">
        <authorList>
            <consortium name="International Coturnix japonica Genome Analysis Consortium"/>
            <person name="Warren W."/>
            <person name="Burt D.W."/>
            <person name="Antin P.B."/>
            <person name="Lanford R."/>
            <person name="Gros J."/>
            <person name="Wilson R.K."/>
        </authorList>
    </citation>
    <scope>NUCLEOTIDE SEQUENCE [LARGE SCALE GENOMIC DNA]</scope>
</reference>
<dbReference type="GO" id="GO:0009411">
    <property type="term" value="P:response to UV"/>
    <property type="evidence" value="ECO:0007669"/>
    <property type="project" value="Ensembl"/>
</dbReference>
<keyword evidence="6" id="KW-0963">Cytoplasm</keyword>
<keyword evidence="11" id="KW-0833">Ubl conjugation pathway</keyword>
<dbReference type="GO" id="GO:0031464">
    <property type="term" value="C:Cul4A-RING E3 ubiquitin ligase complex"/>
    <property type="evidence" value="ECO:0007669"/>
    <property type="project" value="Ensembl"/>
</dbReference>
<feature type="region of interest" description="Disordered" evidence="17">
    <location>
        <begin position="1"/>
        <end position="25"/>
    </location>
</feature>
<keyword evidence="13" id="KW-0206">Cytoskeleton</keyword>
<name>A0A8C2T4B1_COTJA</name>
<keyword evidence="14" id="KW-0539">Nucleus</keyword>
<comment type="pathway">
    <text evidence="4">Protein modification; protein ubiquitination.</text>
</comment>
<evidence type="ECO:0000256" key="12">
    <source>
        <dbReference type="ARBA" id="ARBA00023108"/>
    </source>
</evidence>
<reference evidence="18" key="2">
    <citation type="submission" date="2025-08" db="UniProtKB">
        <authorList>
            <consortium name="Ensembl"/>
        </authorList>
    </citation>
    <scope>IDENTIFICATION</scope>
</reference>
<dbReference type="InterPro" id="IPR051865">
    <property type="entry name" value="WD-repeat_CDT2_adapter"/>
</dbReference>
<dbReference type="Pfam" id="PF00400">
    <property type="entry name" value="WD40"/>
    <property type="match status" value="4"/>
</dbReference>
<dbReference type="GO" id="GO:0006513">
    <property type="term" value="P:protein monoubiquitination"/>
    <property type="evidence" value="ECO:0007669"/>
    <property type="project" value="Ensembl"/>
</dbReference>
<evidence type="ECO:0000256" key="17">
    <source>
        <dbReference type="SAM" id="MobiDB-lite"/>
    </source>
</evidence>
<dbReference type="Proteomes" id="UP000694412">
    <property type="component" value="Chromosome 3"/>
</dbReference>
<dbReference type="GO" id="GO:0005694">
    <property type="term" value="C:chromosome"/>
    <property type="evidence" value="ECO:0007669"/>
    <property type="project" value="UniProtKB-SubCell"/>
</dbReference>
<keyword evidence="9" id="KW-0677">Repeat</keyword>
<feature type="region of interest" description="Disordered" evidence="17">
    <location>
        <begin position="756"/>
        <end position="782"/>
    </location>
</feature>
<accession>A0A8C2T4B1</accession>
<dbReference type="GO" id="GO:0043161">
    <property type="term" value="P:proteasome-mediated ubiquitin-dependent protein catabolic process"/>
    <property type="evidence" value="ECO:0007669"/>
    <property type="project" value="TreeGrafter"/>
</dbReference>
<dbReference type="SUPFAM" id="SSF50978">
    <property type="entry name" value="WD40 repeat-like"/>
    <property type="match status" value="1"/>
</dbReference>
<dbReference type="GO" id="GO:0005829">
    <property type="term" value="C:cytosol"/>
    <property type="evidence" value="ECO:0007669"/>
    <property type="project" value="Ensembl"/>
</dbReference>
<keyword evidence="10" id="KW-0227">DNA damage</keyword>
<comment type="subcellular location">
    <subcellularLocation>
        <location evidence="2">Chromosome</location>
    </subcellularLocation>
    <subcellularLocation>
        <location evidence="3">Cytoplasm</location>
        <location evidence="3">Cytoskeleton</location>
        <location evidence="3">Microtubule organizing center</location>
        <location evidence="3">Centrosome</location>
    </subcellularLocation>
    <subcellularLocation>
        <location evidence="1">Nucleus</location>
    </subcellularLocation>
</comment>
<dbReference type="GO" id="GO:0010971">
    <property type="term" value="P:positive regulation of G2/M transition of mitotic cell cycle"/>
    <property type="evidence" value="ECO:0007669"/>
    <property type="project" value="Ensembl"/>
</dbReference>
<dbReference type="CDD" id="cd00200">
    <property type="entry name" value="WD40"/>
    <property type="match status" value="1"/>
</dbReference>
<dbReference type="PANTHER" id="PTHR22852:SF0">
    <property type="entry name" value="DENTICLELESS PROTEIN HOMOLOG"/>
    <property type="match status" value="1"/>
</dbReference>
<keyword evidence="5" id="KW-0158">Chromosome</keyword>
<dbReference type="SMART" id="SM00320">
    <property type="entry name" value="WD40"/>
    <property type="match status" value="5"/>
</dbReference>
<dbReference type="InterPro" id="IPR015943">
    <property type="entry name" value="WD40/YVTN_repeat-like_dom_sf"/>
</dbReference>
<dbReference type="InterPro" id="IPR019775">
    <property type="entry name" value="WD40_repeat_CS"/>
</dbReference>
<feature type="compositionally biased region" description="Polar residues" evidence="17">
    <location>
        <begin position="307"/>
        <end position="318"/>
    </location>
</feature>
<feature type="region of interest" description="Disordered" evidence="17">
    <location>
        <begin position="307"/>
        <end position="346"/>
    </location>
</feature>
<feature type="region of interest" description="Disordered" evidence="17">
    <location>
        <begin position="136"/>
        <end position="189"/>
    </location>
</feature>
<feature type="region of interest" description="Disordered" evidence="17">
    <location>
        <begin position="246"/>
        <end position="266"/>
    </location>
</feature>
<keyword evidence="12" id="KW-0090">Biological rhythms</keyword>
<feature type="repeat" description="WD" evidence="16">
    <location>
        <begin position="478"/>
        <end position="513"/>
    </location>
</feature>
<evidence type="ECO:0000256" key="9">
    <source>
        <dbReference type="ARBA" id="ARBA00022737"/>
    </source>
</evidence>
<evidence type="ECO:0000256" key="6">
    <source>
        <dbReference type="ARBA" id="ARBA00022490"/>
    </source>
</evidence>
<dbReference type="GO" id="GO:0000209">
    <property type="term" value="P:protein polyubiquitination"/>
    <property type="evidence" value="ECO:0007669"/>
    <property type="project" value="Ensembl"/>
</dbReference>
<dbReference type="GO" id="GO:0045732">
    <property type="term" value="P:positive regulation of protein catabolic process"/>
    <property type="evidence" value="ECO:0007669"/>
    <property type="project" value="Ensembl"/>
</dbReference>
<reference evidence="18" key="3">
    <citation type="submission" date="2025-09" db="UniProtKB">
        <authorList>
            <consortium name="Ensembl"/>
        </authorList>
    </citation>
    <scope>IDENTIFICATION</scope>
</reference>
<feature type="compositionally biased region" description="Basic and acidic residues" evidence="17">
    <location>
        <begin position="1"/>
        <end position="13"/>
    </location>
</feature>
<keyword evidence="7 16" id="KW-0853">WD repeat</keyword>
<dbReference type="GO" id="GO:0005813">
    <property type="term" value="C:centrosome"/>
    <property type="evidence" value="ECO:0007669"/>
    <property type="project" value="UniProtKB-SubCell"/>
</dbReference>
<dbReference type="GO" id="GO:0048511">
    <property type="term" value="P:rhythmic process"/>
    <property type="evidence" value="ECO:0007669"/>
    <property type="project" value="UniProtKB-KW"/>
</dbReference>
<dbReference type="GO" id="GO:0007095">
    <property type="term" value="P:mitotic G2 DNA damage checkpoint signaling"/>
    <property type="evidence" value="ECO:0007669"/>
    <property type="project" value="Ensembl"/>
</dbReference>
<comment type="similarity">
    <text evidence="15">Belongs to the WD repeat cdt2 family.</text>
</comment>
<protein>
    <submittedName>
        <fullName evidence="18">Denticleless E3 ubiquitin</fullName>
    </submittedName>
</protein>